<feature type="transmembrane region" description="Helical" evidence="6">
    <location>
        <begin position="254"/>
        <end position="276"/>
    </location>
</feature>
<name>A0A429ZX42_9ENTE</name>
<feature type="domain" description="Major facilitator superfamily (MFS) profile" evidence="7">
    <location>
        <begin position="14"/>
        <end position="403"/>
    </location>
</feature>
<dbReference type="PANTHER" id="PTHR43385">
    <property type="entry name" value="RIBOFLAVIN TRANSPORTER RIBJ"/>
    <property type="match status" value="1"/>
</dbReference>
<feature type="transmembrane region" description="Helical" evidence="6">
    <location>
        <begin position="168"/>
        <end position="188"/>
    </location>
</feature>
<feature type="transmembrane region" description="Helical" evidence="6">
    <location>
        <begin position="12"/>
        <end position="32"/>
    </location>
</feature>
<dbReference type="GO" id="GO:0022857">
    <property type="term" value="F:transmembrane transporter activity"/>
    <property type="evidence" value="ECO:0007669"/>
    <property type="project" value="InterPro"/>
</dbReference>
<dbReference type="InterPro" id="IPR011701">
    <property type="entry name" value="MFS"/>
</dbReference>
<keyword evidence="2" id="KW-0813">Transport</keyword>
<evidence type="ECO:0000256" key="3">
    <source>
        <dbReference type="ARBA" id="ARBA00022692"/>
    </source>
</evidence>
<evidence type="ECO:0000256" key="1">
    <source>
        <dbReference type="ARBA" id="ARBA00004651"/>
    </source>
</evidence>
<keyword evidence="4 6" id="KW-1133">Transmembrane helix</keyword>
<feature type="transmembrane region" description="Helical" evidence="6">
    <location>
        <begin position="288"/>
        <end position="307"/>
    </location>
</feature>
<feature type="transmembrane region" description="Helical" evidence="6">
    <location>
        <begin position="377"/>
        <end position="398"/>
    </location>
</feature>
<evidence type="ECO:0000256" key="2">
    <source>
        <dbReference type="ARBA" id="ARBA00022448"/>
    </source>
</evidence>
<evidence type="ECO:0000256" key="6">
    <source>
        <dbReference type="SAM" id="Phobius"/>
    </source>
</evidence>
<evidence type="ECO:0000313" key="8">
    <source>
        <dbReference type="EMBL" id="RST98408.1"/>
    </source>
</evidence>
<feature type="transmembrane region" description="Helical" evidence="6">
    <location>
        <begin position="52"/>
        <end position="71"/>
    </location>
</feature>
<dbReference type="Pfam" id="PF07690">
    <property type="entry name" value="MFS_1"/>
    <property type="match status" value="2"/>
</dbReference>
<feature type="transmembrane region" description="Helical" evidence="6">
    <location>
        <begin position="222"/>
        <end position="242"/>
    </location>
</feature>
<dbReference type="SUPFAM" id="SSF103473">
    <property type="entry name" value="MFS general substrate transporter"/>
    <property type="match status" value="1"/>
</dbReference>
<organism evidence="8 9">
    <name type="scientific">Vagococcus vulneris</name>
    <dbReference type="NCBI Taxonomy" id="1977869"/>
    <lineage>
        <taxon>Bacteria</taxon>
        <taxon>Bacillati</taxon>
        <taxon>Bacillota</taxon>
        <taxon>Bacilli</taxon>
        <taxon>Lactobacillales</taxon>
        <taxon>Enterococcaceae</taxon>
        <taxon>Vagococcus</taxon>
    </lineage>
</organism>
<dbReference type="InterPro" id="IPR036259">
    <property type="entry name" value="MFS_trans_sf"/>
</dbReference>
<feature type="transmembrane region" description="Helical" evidence="6">
    <location>
        <begin position="105"/>
        <end position="124"/>
    </location>
</feature>
<protein>
    <submittedName>
        <fullName evidence="8">MFS transporter</fullName>
    </submittedName>
</protein>
<accession>A0A429ZX42</accession>
<proteinExistence type="predicted"/>
<dbReference type="EMBL" id="NGJS01000010">
    <property type="protein sequence ID" value="RST98408.1"/>
    <property type="molecule type" value="Genomic_DNA"/>
</dbReference>
<dbReference type="GO" id="GO:0005886">
    <property type="term" value="C:plasma membrane"/>
    <property type="evidence" value="ECO:0007669"/>
    <property type="project" value="UniProtKB-SubCell"/>
</dbReference>
<comment type="subcellular location">
    <subcellularLocation>
        <location evidence="1">Cell membrane</location>
        <topology evidence="1">Multi-pass membrane protein</topology>
    </subcellularLocation>
</comment>
<dbReference type="Proteomes" id="UP000287857">
    <property type="component" value="Unassembled WGS sequence"/>
</dbReference>
<dbReference type="AlphaFoldDB" id="A0A429ZX42"/>
<evidence type="ECO:0000256" key="5">
    <source>
        <dbReference type="ARBA" id="ARBA00023136"/>
    </source>
</evidence>
<feature type="transmembrane region" description="Helical" evidence="6">
    <location>
        <begin position="346"/>
        <end position="365"/>
    </location>
</feature>
<reference evidence="8 9" key="1">
    <citation type="submission" date="2017-05" db="EMBL/GenBank/DDBJ databases">
        <title>Vagococcus spp. assemblies.</title>
        <authorList>
            <person name="Gulvik C.A."/>
        </authorList>
    </citation>
    <scope>NUCLEOTIDE SEQUENCE [LARGE SCALE GENOMIC DNA]</scope>
    <source>
        <strain evidence="8 9">SS1995</strain>
    </source>
</reference>
<feature type="transmembrane region" description="Helical" evidence="6">
    <location>
        <begin position="136"/>
        <end position="162"/>
    </location>
</feature>
<keyword evidence="3 6" id="KW-0812">Transmembrane</keyword>
<dbReference type="PANTHER" id="PTHR43385:SF1">
    <property type="entry name" value="RIBOFLAVIN TRANSPORTER RIBJ"/>
    <property type="match status" value="1"/>
</dbReference>
<evidence type="ECO:0000259" key="7">
    <source>
        <dbReference type="PROSITE" id="PS50850"/>
    </source>
</evidence>
<gene>
    <name evidence="8" type="ORF">CBF37_07800</name>
</gene>
<keyword evidence="5 6" id="KW-0472">Membrane</keyword>
<dbReference type="InterPro" id="IPR020846">
    <property type="entry name" value="MFS_dom"/>
</dbReference>
<feature type="transmembrane region" description="Helical" evidence="6">
    <location>
        <begin position="313"/>
        <end position="334"/>
    </location>
</feature>
<dbReference type="RefSeq" id="WP_125984186.1">
    <property type="nucleotide sequence ID" value="NZ_NGJS01000010.1"/>
</dbReference>
<evidence type="ECO:0000313" key="9">
    <source>
        <dbReference type="Proteomes" id="UP000287857"/>
    </source>
</evidence>
<comment type="caution">
    <text evidence="8">The sequence shown here is derived from an EMBL/GenBank/DDBJ whole genome shotgun (WGS) entry which is preliminary data.</text>
</comment>
<feature type="transmembrane region" description="Helical" evidence="6">
    <location>
        <begin position="80"/>
        <end position="99"/>
    </location>
</feature>
<evidence type="ECO:0000256" key="4">
    <source>
        <dbReference type="ARBA" id="ARBA00022989"/>
    </source>
</evidence>
<dbReference type="Gene3D" id="1.20.1250.20">
    <property type="entry name" value="MFS general substrate transporter like domains"/>
    <property type="match status" value="2"/>
</dbReference>
<dbReference type="OrthoDB" id="9793415at2"/>
<dbReference type="CDD" id="cd17353">
    <property type="entry name" value="MFS_OFA_like"/>
    <property type="match status" value="1"/>
</dbReference>
<dbReference type="PROSITE" id="PS50850">
    <property type="entry name" value="MFS"/>
    <property type="match status" value="1"/>
</dbReference>
<dbReference type="InterPro" id="IPR052983">
    <property type="entry name" value="MFS_Riboflavin_Transporter"/>
</dbReference>
<keyword evidence="9" id="KW-1185">Reference proteome</keyword>
<sequence length="408" mass="44043">MAKNINGKEINRWVVLFASVGIIVCQGGIYAFSVFASPIAKAHGWQVSDVMFAFTLAIALSPFPMLLGGIISDKGKSRELIFFSSMLLAIAFVLTGFSTAKWMLYLNYGILGGFGLNLGYIACINNSIRFFPDKKGLASGTVITGIGLGTMIFAPFSAWLIGKFDIKMTFVILGIIYAVISVICSLLIQNAPIERKEAEEISTSKNGYVKNLNWKQILKKPMFYIIVLIYGAGGFSGLMISSNAADIGESMFQLTPIIAATFVSVYAFCNCIGRVIWGGLSDKLTRSITMMIIFVFIGISALSFIFVHSVVGFAIGMIGFGLCEGGVNALMPPLTMDSFGDKYQGVNYSFVFAGYSIAAMIAPKLSASIAEKNGGDFTQAFIVGLAMAIFGFILTVCYKKLLSNQLKN</sequence>